<protein>
    <recommendedName>
        <fullName evidence="5 6">RNA 3'-terminal phosphate cyclase</fullName>
        <shortName evidence="5">RNA cyclase</shortName>
        <shortName evidence="5">RNA-3'-phosphate cyclase</shortName>
        <ecNumber evidence="5 6">6.5.1.4</ecNumber>
    </recommendedName>
</protein>
<evidence type="ECO:0000313" key="9">
    <source>
        <dbReference type="EMBL" id="MXP29114.1"/>
    </source>
</evidence>
<gene>
    <name evidence="5" type="primary">rtcA</name>
    <name evidence="9" type="ORF">GRI58_09805</name>
</gene>
<dbReference type="InterPro" id="IPR037136">
    <property type="entry name" value="RNA3'_phos_cyclase_dom_sf"/>
</dbReference>
<dbReference type="Gene3D" id="3.65.10.20">
    <property type="entry name" value="RNA 3'-terminal phosphate cyclase domain"/>
    <property type="match status" value="1"/>
</dbReference>
<keyword evidence="2 5" id="KW-0436">Ligase</keyword>
<dbReference type="InterPro" id="IPR020719">
    <property type="entry name" value="RNA3'_term_phos_cycl-like_CS"/>
</dbReference>
<keyword evidence="5" id="KW-0067">ATP-binding</keyword>
<dbReference type="GO" id="GO:0005737">
    <property type="term" value="C:cytoplasm"/>
    <property type="evidence" value="ECO:0007669"/>
    <property type="project" value="UniProtKB-SubCell"/>
</dbReference>
<keyword evidence="3 5" id="KW-0547">Nucleotide-binding</keyword>
<evidence type="ECO:0000256" key="3">
    <source>
        <dbReference type="ARBA" id="ARBA00022741"/>
    </source>
</evidence>
<reference evidence="9 10" key="1">
    <citation type="submission" date="2019-12" db="EMBL/GenBank/DDBJ databases">
        <title>Genomic-based taxomic classification of the family Erythrobacteraceae.</title>
        <authorList>
            <person name="Xu L."/>
        </authorList>
    </citation>
    <scope>NUCLEOTIDE SEQUENCE [LARGE SCALE GENOMIC DNA]</scope>
    <source>
        <strain evidence="9 10">KEMB 9005-328</strain>
    </source>
</reference>
<dbReference type="InterPro" id="IPR013792">
    <property type="entry name" value="RNA3'P_cycl/enolpyr_Trfase_a/b"/>
</dbReference>
<dbReference type="Proteomes" id="UP000439780">
    <property type="component" value="Unassembled WGS sequence"/>
</dbReference>
<comment type="similarity">
    <text evidence="1 5">Belongs to the RNA 3'-terminal cyclase family. Type 1 subfamily.</text>
</comment>
<dbReference type="RefSeq" id="WP_160753402.1">
    <property type="nucleotide sequence ID" value="NZ_WTYA01000006.1"/>
</dbReference>
<feature type="binding site" evidence="5">
    <location>
        <begin position="282"/>
        <end position="286"/>
    </location>
    <ligand>
        <name>ATP</name>
        <dbReference type="ChEBI" id="CHEBI:30616"/>
    </ligand>
</feature>
<dbReference type="EMBL" id="WTYA01000006">
    <property type="protein sequence ID" value="MXP29114.1"/>
    <property type="molecule type" value="Genomic_DNA"/>
</dbReference>
<dbReference type="InterPro" id="IPR036553">
    <property type="entry name" value="RPTC_insert"/>
</dbReference>
<dbReference type="InterPro" id="IPR017770">
    <property type="entry name" value="RNA3'_term_phos_cyc_type_1"/>
</dbReference>
<dbReference type="Gene3D" id="3.30.360.20">
    <property type="entry name" value="RNA 3'-terminal phosphate cyclase, insert domain"/>
    <property type="match status" value="1"/>
</dbReference>
<feature type="active site" description="Tele-AMP-histidine intermediate" evidence="5">
    <location>
        <position position="307"/>
    </location>
</feature>
<comment type="catalytic activity">
    <reaction evidence="4 5">
        <text>a 3'-end 3'-phospho-ribonucleotide-RNA + ATP = a 3'-end 2',3'-cyclophospho-ribonucleotide-RNA + AMP + diphosphate</text>
        <dbReference type="Rhea" id="RHEA:23976"/>
        <dbReference type="Rhea" id="RHEA-COMP:10463"/>
        <dbReference type="Rhea" id="RHEA-COMP:10464"/>
        <dbReference type="ChEBI" id="CHEBI:30616"/>
        <dbReference type="ChEBI" id="CHEBI:33019"/>
        <dbReference type="ChEBI" id="CHEBI:83062"/>
        <dbReference type="ChEBI" id="CHEBI:83064"/>
        <dbReference type="ChEBI" id="CHEBI:456215"/>
        <dbReference type="EC" id="6.5.1.4"/>
    </reaction>
</comment>
<dbReference type="GO" id="GO:0006396">
    <property type="term" value="P:RNA processing"/>
    <property type="evidence" value="ECO:0007669"/>
    <property type="project" value="UniProtKB-UniRule"/>
</dbReference>
<feature type="binding site" evidence="5">
    <location>
        <position position="100"/>
    </location>
    <ligand>
        <name>ATP</name>
        <dbReference type="ChEBI" id="CHEBI:30616"/>
    </ligand>
</feature>
<dbReference type="InterPro" id="IPR000228">
    <property type="entry name" value="RNA3'_term_phos_cyc"/>
</dbReference>
<dbReference type="Pfam" id="PF01137">
    <property type="entry name" value="RTC"/>
    <property type="match status" value="1"/>
</dbReference>
<dbReference type="PROSITE" id="PS01287">
    <property type="entry name" value="RTC"/>
    <property type="match status" value="1"/>
</dbReference>
<evidence type="ECO:0000256" key="6">
    <source>
        <dbReference type="NCBIfam" id="TIGR03399"/>
    </source>
</evidence>
<evidence type="ECO:0000256" key="4">
    <source>
        <dbReference type="ARBA" id="ARBA00024481"/>
    </source>
</evidence>
<dbReference type="EC" id="6.5.1.4" evidence="5 6"/>
<accession>A0A845AHK9</accession>
<dbReference type="GO" id="GO:0003963">
    <property type="term" value="F:RNA-3'-phosphate cyclase activity"/>
    <property type="evidence" value="ECO:0007669"/>
    <property type="project" value="UniProtKB-UniRule"/>
</dbReference>
<evidence type="ECO:0000256" key="1">
    <source>
        <dbReference type="ARBA" id="ARBA00009206"/>
    </source>
</evidence>
<dbReference type="InterPro" id="IPR023797">
    <property type="entry name" value="RNA3'_phos_cyclase_dom"/>
</dbReference>
<dbReference type="HAMAP" id="MF_00200">
    <property type="entry name" value="RTC"/>
    <property type="match status" value="1"/>
</dbReference>
<comment type="function">
    <text evidence="5">Catalyzes the conversion of 3'-phosphate to a 2',3'-cyclic phosphodiester at the end of RNA. The mechanism of action of the enzyme occurs in 3 steps: (A) adenylation of the enzyme by ATP; (B) transfer of adenylate to an RNA-N3'P to produce RNA-N3'PP5'A; (C) and attack of the adjacent 2'-hydroxyl on the 3'-phosphorus in the diester linkage to produce the cyclic end product. The biological role of this enzyme is unknown but it is likely to function in some aspects of cellular RNA processing.</text>
</comment>
<dbReference type="Pfam" id="PF05189">
    <property type="entry name" value="RTC_insert"/>
    <property type="match status" value="1"/>
</dbReference>
<dbReference type="PANTHER" id="PTHR11096:SF0">
    <property type="entry name" value="RNA 3'-TERMINAL PHOSPHATE CYCLASE"/>
    <property type="match status" value="1"/>
</dbReference>
<dbReference type="NCBIfam" id="NF003246">
    <property type="entry name" value="PRK04204.1-2"/>
    <property type="match status" value="1"/>
</dbReference>
<dbReference type="GO" id="GO:0005524">
    <property type="term" value="F:ATP binding"/>
    <property type="evidence" value="ECO:0007669"/>
    <property type="project" value="UniProtKB-KW"/>
</dbReference>
<evidence type="ECO:0000259" key="8">
    <source>
        <dbReference type="Pfam" id="PF05189"/>
    </source>
</evidence>
<comment type="subcellular location">
    <subcellularLocation>
        <location evidence="5">Cytoplasm</location>
    </subcellularLocation>
</comment>
<keyword evidence="10" id="KW-1185">Reference proteome</keyword>
<sequence length="338" mass="35766">MITIDGSEGEGGGQVLRYSAALSLLTGEAFTIRKIRGGRAKPGMMRQHVTALEAACAIGGAECSGLTVGASELTFRPGSVTPGEYHFAVGTAGSTGLVLQTVLVPLMLADAPSRLVIEGGTHAMAAPPFEFLQKTLLPILERMGPKLSITLERHGFYPRGGGRIVVDIDPSPLRQIECIERGAFKAGKVEALVAGIPFDIADRELNAARKVLAEWPDEAFAPMKLPAENGPGNALLMKAEFEHVTEVMSGFGKLGVPAERLSKTAAKRMAGYLASPAFAGPYLQDQLLLPFAMAGGGAFTTVKISEHTKTAVTLVERFSGRDFRFSETSEGSHLVEVS</sequence>
<name>A0A845AHK9_9SPHN</name>
<dbReference type="OrthoDB" id="9789235at2"/>
<organism evidence="9 10">
    <name type="scientific">Qipengyuania algicida</name>
    <dbReference type="NCBI Taxonomy" id="1836209"/>
    <lineage>
        <taxon>Bacteria</taxon>
        <taxon>Pseudomonadati</taxon>
        <taxon>Pseudomonadota</taxon>
        <taxon>Alphaproteobacteria</taxon>
        <taxon>Sphingomonadales</taxon>
        <taxon>Erythrobacteraceae</taxon>
        <taxon>Qipengyuania</taxon>
    </lineage>
</organism>
<comment type="caution">
    <text evidence="9">The sequence shown here is derived from an EMBL/GenBank/DDBJ whole genome shotgun (WGS) entry which is preliminary data.</text>
</comment>
<proteinExistence type="inferred from homology"/>
<evidence type="ECO:0000313" key="10">
    <source>
        <dbReference type="Proteomes" id="UP000439780"/>
    </source>
</evidence>
<evidence type="ECO:0000259" key="7">
    <source>
        <dbReference type="Pfam" id="PF01137"/>
    </source>
</evidence>
<dbReference type="SUPFAM" id="SSF52913">
    <property type="entry name" value="RNA 3'-terminal phosphate cyclase, RPTC, insert domain"/>
    <property type="match status" value="1"/>
</dbReference>
<dbReference type="AlphaFoldDB" id="A0A845AHK9"/>
<dbReference type="PANTHER" id="PTHR11096">
    <property type="entry name" value="RNA 3' TERMINAL PHOSPHATE CYCLASE"/>
    <property type="match status" value="1"/>
</dbReference>
<feature type="domain" description="RNA 3'-terminal phosphate cyclase insert" evidence="8">
    <location>
        <begin position="180"/>
        <end position="273"/>
    </location>
</feature>
<evidence type="ECO:0000256" key="2">
    <source>
        <dbReference type="ARBA" id="ARBA00022598"/>
    </source>
</evidence>
<dbReference type="InterPro" id="IPR013791">
    <property type="entry name" value="RNA3'-term_phos_cycl_insert"/>
</dbReference>
<dbReference type="SUPFAM" id="SSF55205">
    <property type="entry name" value="EPT/RTPC-like"/>
    <property type="match status" value="1"/>
</dbReference>
<dbReference type="PIRSF" id="PIRSF005378">
    <property type="entry name" value="RNA3'_term_phos_cycl_euk"/>
    <property type="match status" value="1"/>
</dbReference>
<evidence type="ECO:0000256" key="5">
    <source>
        <dbReference type="HAMAP-Rule" id="MF_00200"/>
    </source>
</evidence>
<feature type="domain" description="RNA 3'-terminal phosphate cyclase" evidence="7">
    <location>
        <begin position="9"/>
        <end position="324"/>
    </location>
</feature>
<dbReference type="NCBIfam" id="TIGR03399">
    <property type="entry name" value="RNA_3prim_cycl"/>
    <property type="match status" value="1"/>
</dbReference>
<keyword evidence="5" id="KW-0963">Cytoplasm</keyword>